<dbReference type="EMBL" id="JACXAA010000003">
    <property type="protein sequence ID" value="MBD2753192.1"/>
    <property type="molecule type" value="Genomic_DNA"/>
</dbReference>
<keyword evidence="2" id="KW-1185">Reference proteome</keyword>
<organism evidence="1 2">
    <name type="scientific">Spirosoma validum</name>
    <dbReference type="NCBI Taxonomy" id="2771355"/>
    <lineage>
        <taxon>Bacteria</taxon>
        <taxon>Pseudomonadati</taxon>
        <taxon>Bacteroidota</taxon>
        <taxon>Cytophagia</taxon>
        <taxon>Cytophagales</taxon>
        <taxon>Cytophagaceae</taxon>
        <taxon>Spirosoma</taxon>
    </lineage>
</organism>
<protein>
    <submittedName>
        <fullName evidence="1">Uncharacterized protein</fullName>
    </submittedName>
</protein>
<evidence type="ECO:0000313" key="1">
    <source>
        <dbReference type="EMBL" id="MBD2753192.1"/>
    </source>
</evidence>
<proteinExistence type="predicted"/>
<dbReference type="RefSeq" id="WP_191038822.1">
    <property type="nucleotide sequence ID" value="NZ_JACXAA010000003.1"/>
</dbReference>
<dbReference type="Proteomes" id="UP000653797">
    <property type="component" value="Unassembled WGS sequence"/>
</dbReference>
<sequence length="2041" mass="231696">MTTARTITPKKVRKFPEYLDFDRLRAEGISHIQALAGQTWTDHNSHDPGITILELLCYALTDLGYRTNLDIRDLLAQPLSSSANITSTVDDNFPTAAHSLSCNPLTILDLRKLLVDTAGVRNAWLSVVGPTDEANPDEPALIIDLETRQLKMIASTSKEEPRIYVNGLYNVLLELDDAYLAQQEANGETATSVTNRILAQVSEKLHAHRNLCEDYLAIRVLRDEKISLCGEIELTTNALPDDVMLNILDRVQEFLSPTISFYTINEMLAKGATTDEIFEGLPLKLKDSFGFIDTKQLENAERRQVIHVSDIYRVLLGIDGITAVKNLRLVNLTNGTNLEGEEWILPLTPDTFRPVLDALKSINSLVLSKRNVVYSIDTDRVLKFFAKKIANRLKVPKKPTELDLPITLGTYRNEPVDERNTSLTDGLGYHFSIQNDLPAVYGTSGVSFPANANTADERQRHAQALQLKGYLLFFDQLLANYLSQLANVRSLFSTKLDPVTDSVLANGSLSDVAFLEKLLPYSVAPVPGNPISRFFSEGERIAKVIDPTTQQRRVFGTPAERDTALIQIIKAFDEDSVDRSFPKNPDNGRFYFQIISQGLHPVVLRSQKTYATEDDAEAALGMVRFLATLESSYLSREKRMAEEHHYTFDWVFRWTADFGQIMRQITESQSDYLRRKNNLFDHLLARFAEDFTDYTLLMFGLNKNSAQPPSAETMARDKARFIEAYPKISRNRSRGFNQHLPPEKYWQWKNSSGLENRLATMLGFNRPANKPTKQLNFFELDEAVRRQFFVHDRQGLTLLQSPQPSRIGELADFQHTIQEAVKSPNAFVPTRCETEHVFGFRMTDQAGCVVAVHPDTYGTPEARDAMLRYTRLVTRDANRLPVDFVPQQKGFYANVLKPDGSPIFRSVAATYTQAEARLMALIIRRTAAHKDYYQPLARSAKGFGFQLRSQPKGTKNANLSDVLATHPNYYSTAEKRNEAIEQTVRFFANNPLRLLIQSTPVRHYWTIPLPKGNQLQSIHLFKTAKQTQAAADRAMTLPKEARTVRIHHHNDDTFSVQLIELRTYPSAQLDERPHTVQVVLAQTQPVATLPEAEQFRDDIQQLPYQYTVQLDTKPAQFYTQLMDNETENEIGLRDVRLFDTADEAEMAFDEVLEAACGGAWLLDDTINNGCAHGFSLQHLNSGDLLATHPSLYDTVGERNDVLTNIQTLSCAHRIRFEAEERSDSWQFELLCPNSEGSLSAILREPAGSTHTTEAESRQFFEEKVRDKLVNFQPDYIDPIGEPGSFSFQLKVNNQILAEHPESYLTDAERNVLKIKIINCLTTTNEAYTQISDVFVCPGDEFPPPDLASRRWRVRDANAPIAVYEQSFATSDEAKKFADQLIRTNRCQTPPYSDLVVGEGATPPDGHWVIRDKTRILWQSPDSYTSAAEARQWFEKTLMRVITASLSLDNYSIKPVIDEQTQIPRFRIDLTDGHQAIAVSELFDSAILAQQGIGLRHDYARLFPFYTTTDGIYFQLYNARNQRVDWRSSTAYPTWWEALDGFMSFTDILGFESHYAPIRDGNKGWQIALIEVLLESTDSFVINPKTTTNPDGPKVSPAEADLKLETDQLDTLGWEQVENFLNRYQATDETRVVRPYIDYTDGCQYRFQLVSDTYALARHLGAFHTNTDREIRRDELFLAWTNRFAASDESKKLLAKILTKVPAFSQTRQPLTNLFVVVESGIYMLGVLDKTTGSRFVFDDDEDQHASEAELVEAVRQLYVALPADLIVDRVDGGRGFEIRIIVGTERYQLAGLTQQHDFPHYEIWESVTSYGKESDLEAGLTRCQNLLSDKTNYSRYQAADQSRTLVLTDPAQVLATHPRRYTTLSLCNQAIKRTRSYVDSEGFHVVEHILLRPRQFLPTAASQLLPIQVREELRKPGLISDFDAYIPGSDPYSMTATVVLPYWSRRFRSVDFRQFFENTLRRETPVHILLNIVWITPGQMQRFEDCLRGWLQEIDQPSSIDFSEQTSSLVDILGKLTNTFPQAILNDCNGTPIILDETTID</sequence>
<gene>
    <name evidence="1" type="ORF">IC230_09860</name>
</gene>
<comment type="caution">
    <text evidence="1">The sequence shown here is derived from an EMBL/GenBank/DDBJ whole genome shotgun (WGS) entry which is preliminary data.</text>
</comment>
<accession>A0A927B0V0</accession>
<reference evidence="1" key="1">
    <citation type="submission" date="2020-09" db="EMBL/GenBank/DDBJ databases">
        <authorList>
            <person name="Kim M.K."/>
        </authorList>
    </citation>
    <scope>NUCLEOTIDE SEQUENCE</scope>
    <source>
        <strain evidence="1">BT704</strain>
    </source>
</reference>
<name>A0A927B0V0_9BACT</name>
<evidence type="ECO:0000313" key="2">
    <source>
        <dbReference type="Proteomes" id="UP000653797"/>
    </source>
</evidence>